<dbReference type="SMART" id="SM00287">
    <property type="entry name" value="SH3b"/>
    <property type="match status" value="1"/>
</dbReference>
<dbReference type="GO" id="GO:0016998">
    <property type="term" value="P:cell wall macromolecule catabolic process"/>
    <property type="evidence" value="ECO:0007669"/>
    <property type="project" value="InterPro"/>
</dbReference>
<feature type="signal peptide" evidence="1">
    <location>
        <begin position="1"/>
        <end position="19"/>
    </location>
</feature>
<feature type="domain" description="SH3b" evidence="2">
    <location>
        <begin position="23"/>
        <end position="91"/>
    </location>
</feature>
<dbReference type="InParanoid" id="D2VBA0"/>
<evidence type="ECO:0000256" key="1">
    <source>
        <dbReference type="SAM" id="SignalP"/>
    </source>
</evidence>
<name>D2VBA0_NAEGR</name>
<dbReference type="InterPro" id="IPR000726">
    <property type="entry name" value="Glyco_hydro_19_cat"/>
</dbReference>
<dbReference type="RefSeq" id="XP_002678616.1">
    <property type="nucleotide sequence ID" value="XM_002678570.1"/>
</dbReference>
<proteinExistence type="predicted"/>
<dbReference type="eggNOG" id="KOG4742">
    <property type="taxonomic scope" value="Eukaryota"/>
</dbReference>
<dbReference type="InterPro" id="IPR052354">
    <property type="entry name" value="Cell_Wall_Dynamics_Protein"/>
</dbReference>
<keyword evidence="1" id="KW-0732">Signal</keyword>
<reference evidence="3 4" key="1">
    <citation type="journal article" date="2010" name="Cell">
        <title>The genome of Naegleria gruberi illuminates early eukaryotic versatility.</title>
        <authorList>
            <person name="Fritz-Laylin L.K."/>
            <person name="Prochnik S.E."/>
            <person name="Ginger M.L."/>
            <person name="Dacks J.B."/>
            <person name="Carpenter M.L."/>
            <person name="Field M.C."/>
            <person name="Kuo A."/>
            <person name="Paredez A."/>
            <person name="Chapman J."/>
            <person name="Pham J."/>
            <person name="Shu S."/>
            <person name="Neupane R."/>
            <person name="Cipriano M."/>
            <person name="Mancuso J."/>
            <person name="Tu H."/>
            <person name="Salamov A."/>
            <person name="Lindquist E."/>
            <person name="Shapiro H."/>
            <person name="Lucas S."/>
            <person name="Grigoriev I.V."/>
            <person name="Cande W.Z."/>
            <person name="Fulton C."/>
            <person name="Rokhsar D.S."/>
            <person name="Dawson S.C."/>
        </authorList>
    </citation>
    <scope>NUCLEOTIDE SEQUENCE [LARGE SCALE GENOMIC DNA]</scope>
    <source>
        <strain evidence="3 4">NEG-M</strain>
    </source>
</reference>
<accession>D2VBA0</accession>
<dbReference type="PROSITE" id="PS51781">
    <property type="entry name" value="SH3B"/>
    <property type="match status" value="1"/>
</dbReference>
<dbReference type="PANTHER" id="PTHR34408:SF1">
    <property type="entry name" value="GLYCOSYL HYDROLASE FAMILY 19 DOMAIN-CONTAINING PROTEIN HI_1415"/>
    <property type="match status" value="1"/>
</dbReference>
<dbReference type="EMBL" id="GG738861">
    <property type="protein sequence ID" value="EFC45872.1"/>
    <property type="molecule type" value="Genomic_DNA"/>
</dbReference>
<dbReference type="InterPro" id="IPR023346">
    <property type="entry name" value="Lysozyme-like_dom_sf"/>
</dbReference>
<dbReference type="InterPro" id="IPR003646">
    <property type="entry name" value="SH3-like_bac-type"/>
</dbReference>
<evidence type="ECO:0000313" key="3">
    <source>
        <dbReference type="EMBL" id="EFC45872.1"/>
    </source>
</evidence>
<feature type="chain" id="PRO_5003038419" evidence="1">
    <location>
        <begin position="20"/>
        <end position="274"/>
    </location>
</feature>
<keyword evidence="4" id="KW-1185">Reference proteome</keyword>
<dbReference type="PANTHER" id="PTHR34408">
    <property type="entry name" value="FAMILY PROTEIN, PUTATIVE-RELATED"/>
    <property type="match status" value="1"/>
</dbReference>
<dbReference type="VEuPathDB" id="AmoebaDB:NAEGRDRAFT_66142"/>
<dbReference type="GeneID" id="8858984"/>
<sequence length="274" mass="29652">MKLFTALIAFILLCQAVFGLQNGDTLIVNAPSGLKVRDGPCTDYNLMTTLPHGVEVKFGGQMENGCGYTWYLVSGSFGSGYVASNFVTIKSYASFSASVSIQSLRAIMPNLSGTKAIQYITFLNSAMAEGGISTCCRMTAFLAQIAHESGDLNWFTEFASGAAYEGRKDLGNIYPGDGVRYKGRGPIQITGRANYRAAGQALGVDLENNPTRAADPDIGFRTAVWFWNRAGLSQYADRCDQTGFDTCTKRINGGFNGKEDRDNHWIKAKSVLGC</sequence>
<gene>
    <name evidence="3" type="ORF">NAEGRDRAFT_66142</name>
</gene>
<dbReference type="Gene3D" id="1.10.530.10">
    <property type="match status" value="1"/>
</dbReference>
<dbReference type="GO" id="GO:0004568">
    <property type="term" value="F:chitinase activity"/>
    <property type="evidence" value="ECO:0007669"/>
    <property type="project" value="InterPro"/>
</dbReference>
<protein>
    <submittedName>
        <fullName evidence="3">Predicted protein</fullName>
    </submittedName>
</protein>
<dbReference type="GO" id="GO:0006032">
    <property type="term" value="P:chitin catabolic process"/>
    <property type="evidence" value="ECO:0007669"/>
    <property type="project" value="InterPro"/>
</dbReference>
<dbReference type="Pfam" id="PF00182">
    <property type="entry name" value="Glyco_hydro_19"/>
    <property type="match status" value="1"/>
</dbReference>
<evidence type="ECO:0000259" key="2">
    <source>
        <dbReference type="PROSITE" id="PS51781"/>
    </source>
</evidence>
<dbReference type="OrthoDB" id="5985073at2759"/>
<evidence type="ECO:0000313" key="4">
    <source>
        <dbReference type="Proteomes" id="UP000006671"/>
    </source>
</evidence>
<dbReference type="OMA" id="CMKYTGD"/>
<organism evidence="4">
    <name type="scientific">Naegleria gruberi</name>
    <name type="common">Amoeba</name>
    <dbReference type="NCBI Taxonomy" id="5762"/>
    <lineage>
        <taxon>Eukaryota</taxon>
        <taxon>Discoba</taxon>
        <taxon>Heterolobosea</taxon>
        <taxon>Tetramitia</taxon>
        <taxon>Eutetramitia</taxon>
        <taxon>Vahlkampfiidae</taxon>
        <taxon>Naegleria</taxon>
    </lineage>
</organism>
<dbReference type="SUPFAM" id="SSF53955">
    <property type="entry name" value="Lysozyme-like"/>
    <property type="match status" value="1"/>
</dbReference>
<dbReference type="Gene3D" id="2.30.30.40">
    <property type="entry name" value="SH3 Domains"/>
    <property type="match status" value="1"/>
</dbReference>
<dbReference type="KEGG" id="ngr:NAEGRDRAFT_66142"/>
<dbReference type="AlphaFoldDB" id="D2VBA0"/>
<dbReference type="Proteomes" id="UP000006671">
    <property type="component" value="Unassembled WGS sequence"/>
</dbReference>